<dbReference type="GO" id="GO:0004673">
    <property type="term" value="F:protein histidine kinase activity"/>
    <property type="evidence" value="ECO:0007669"/>
    <property type="project" value="UniProtKB-EC"/>
</dbReference>
<dbReference type="Gene3D" id="3.30.565.10">
    <property type="entry name" value="Histidine kinase-like ATPase, C-terminal domain"/>
    <property type="match status" value="1"/>
</dbReference>
<evidence type="ECO:0000313" key="19">
    <source>
        <dbReference type="Proteomes" id="UP000192775"/>
    </source>
</evidence>
<evidence type="ECO:0000256" key="11">
    <source>
        <dbReference type="ARBA" id="ARBA00022989"/>
    </source>
</evidence>
<sequence>MLLLQLATQACVVVVCSAVFLWFGVQQLRAEADSSALNIARAVAESPEVRDLVAAYSADPGTPDAADLRDGPLQAYATGVTSRTEGLFVVITDDHGIRLAHPNPDRLGEVVSTSFDDALAGREVVTWETGTLGESARAKVPVYAPDPSGRPIGEVSVGFERASVFDDLPSVIGAAAITLLLALGLGTVAALLIRRRLERVTVGVQPEELVALVQTQAAVLEDSDDGVIALDPDGVVRVCTRAAARLLALDDPVGRTLDSLGLSRQLEDALLEGAPDGLSAAGRILYIDTRPVHRGGRLLGTSAVIRDRTDLLALSERLDSVRSLSDALRVQRHEFANRLHTLAGLLDAGRDDEARRFLDELTDRGSVAYRVEGLDQLADPLVASFLGSKAIAAAERGVELRVGETSLLRSQLTELEDPLAVLGNLIDNAITAAAAGREPRWVEVTLLDDGDELVVTVADSGRGLTDESAVFTRPPAEDGPDAIHGHGIGLPLSREFARRRGGDVWVVDPGGPEHGAVFGVRMPGVLGDMGAGPDAGDGRARQRGPER</sequence>
<keyword evidence="12" id="KW-0902">Two-component regulatory system</keyword>
<dbReference type="Pfam" id="PF14689">
    <property type="entry name" value="SPOB_a"/>
    <property type="match status" value="1"/>
</dbReference>
<name>A0A1X9LQP9_9MICO</name>
<dbReference type="PANTHER" id="PTHR42878:SF7">
    <property type="entry name" value="SENSOR HISTIDINE KINASE GLRK"/>
    <property type="match status" value="1"/>
</dbReference>
<gene>
    <name evidence="18" type="ORF">B5808_16380</name>
</gene>
<evidence type="ECO:0000256" key="12">
    <source>
        <dbReference type="ARBA" id="ARBA00023012"/>
    </source>
</evidence>
<dbReference type="InterPro" id="IPR003594">
    <property type="entry name" value="HATPase_dom"/>
</dbReference>
<dbReference type="PROSITE" id="PS50109">
    <property type="entry name" value="HIS_KIN"/>
    <property type="match status" value="1"/>
</dbReference>
<dbReference type="InterPro" id="IPR050351">
    <property type="entry name" value="BphY/WalK/GraS-like"/>
</dbReference>
<evidence type="ECO:0000256" key="10">
    <source>
        <dbReference type="ARBA" id="ARBA00022840"/>
    </source>
</evidence>
<reference evidence="18 19" key="1">
    <citation type="submission" date="2017-04" db="EMBL/GenBank/DDBJ databases">
        <authorList>
            <person name="Afonso C.L."/>
            <person name="Miller P.J."/>
            <person name="Scott M.A."/>
            <person name="Spackman E."/>
            <person name="Goraichik I."/>
            <person name="Dimitrov K.M."/>
            <person name="Suarez D.L."/>
            <person name="Swayne D.E."/>
        </authorList>
    </citation>
    <scope>NUCLEOTIDE SEQUENCE [LARGE SCALE GENOMIC DNA]</scope>
    <source>
        <strain evidence="19">XA(T)</strain>
    </source>
</reference>
<dbReference type="SMART" id="SM00387">
    <property type="entry name" value="HATPase_c"/>
    <property type="match status" value="1"/>
</dbReference>
<dbReference type="Pfam" id="PF17203">
    <property type="entry name" value="sCache_3_2"/>
    <property type="match status" value="1"/>
</dbReference>
<evidence type="ECO:0000256" key="7">
    <source>
        <dbReference type="ARBA" id="ARBA00022692"/>
    </source>
</evidence>
<dbReference type="InterPro" id="IPR033463">
    <property type="entry name" value="sCache_3"/>
</dbReference>
<evidence type="ECO:0000256" key="4">
    <source>
        <dbReference type="ARBA" id="ARBA00022475"/>
    </source>
</evidence>
<keyword evidence="10" id="KW-0067">ATP-binding</keyword>
<proteinExistence type="predicted"/>
<keyword evidence="8" id="KW-0547">Nucleotide-binding</keyword>
<evidence type="ECO:0000256" key="3">
    <source>
        <dbReference type="ARBA" id="ARBA00012438"/>
    </source>
</evidence>
<dbReference type="InterPro" id="IPR039506">
    <property type="entry name" value="SPOB_a"/>
</dbReference>
<dbReference type="GO" id="GO:0007234">
    <property type="term" value="P:osmosensory signaling via phosphorelay pathway"/>
    <property type="evidence" value="ECO:0007669"/>
    <property type="project" value="TreeGrafter"/>
</dbReference>
<dbReference type="GO" id="GO:0005886">
    <property type="term" value="C:plasma membrane"/>
    <property type="evidence" value="ECO:0007669"/>
    <property type="project" value="UniProtKB-SubCell"/>
</dbReference>
<keyword evidence="7 16" id="KW-0812">Transmembrane</keyword>
<dbReference type="InterPro" id="IPR000014">
    <property type="entry name" value="PAS"/>
</dbReference>
<dbReference type="CDD" id="cd00075">
    <property type="entry name" value="HATPase"/>
    <property type="match status" value="1"/>
</dbReference>
<evidence type="ECO:0000256" key="16">
    <source>
        <dbReference type="SAM" id="Phobius"/>
    </source>
</evidence>
<accession>A0A1X9LQP9</accession>
<dbReference type="Proteomes" id="UP000192775">
    <property type="component" value="Chromosome"/>
</dbReference>
<evidence type="ECO:0000259" key="17">
    <source>
        <dbReference type="PROSITE" id="PS50109"/>
    </source>
</evidence>
<dbReference type="InterPro" id="IPR004358">
    <property type="entry name" value="Sig_transdc_His_kin-like_C"/>
</dbReference>
<keyword evidence="5" id="KW-0597">Phosphoprotein</keyword>
<keyword evidence="19" id="KW-1185">Reference proteome</keyword>
<evidence type="ECO:0000256" key="6">
    <source>
        <dbReference type="ARBA" id="ARBA00022679"/>
    </source>
</evidence>
<dbReference type="InterPro" id="IPR005467">
    <property type="entry name" value="His_kinase_dom"/>
</dbReference>
<evidence type="ECO:0000313" key="18">
    <source>
        <dbReference type="EMBL" id="ARJ07447.1"/>
    </source>
</evidence>
<evidence type="ECO:0000256" key="5">
    <source>
        <dbReference type="ARBA" id="ARBA00022553"/>
    </source>
</evidence>
<dbReference type="InterPro" id="IPR035965">
    <property type="entry name" value="PAS-like_dom_sf"/>
</dbReference>
<organism evidence="18 19">
    <name type="scientific">Cnuibacter physcomitrellae</name>
    <dbReference type="NCBI Taxonomy" id="1619308"/>
    <lineage>
        <taxon>Bacteria</taxon>
        <taxon>Bacillati</taxon>
        <taxon>Actinomycetota</taxon>
        <taxon>Actinomycetes</taxon>
        <taxon>Micrococcales</taxon>
        <taxon>Microbacteriaceae</taxon>
        <taxon>Cnuibacter</taxon>
    </lineage>
</organism>
<evidence type="ECO:0000256" key="14">
    <source>
        <dbReference type="ARBA" id="ARBA00039401"/>
    </source>
</evidence>
<evidence type="ECO:0000256" key="1">
    <source>
        <dbReference type="ARBA" id="ARBA00000085"/>
    </source>
</evidence>
<dbReference type="AlphaFoldDB" id="A0A1X9LQP9"/>
<dbReference type="SUPFAM" id="SSF55785">
    <property type="entry name" value="PYP-like sensor domain (PAS domain)"/>
    <property type="match status" value="1"/>
</dbReference>
<evidence type="ECO:0000256" key="8">
    <source>
        <dbReference type="ARBA" id="ARBA00022741"/>
    </source>
</evidence>
<dbReference type="SMART" id="SM00091">
    <property type="entry name" value="PAS"/>
    <property type="match status" value="1"/>
</dbReference>
<dbReference type="Gene3D" id="1.10.287.130">
    <property type="match status" value="1"/>
</dbReference>
<feature type="transmembrane region" description="Helical" evidence="16">
    <location>
        <begin position="171"/>
        <end position="193"/>
    </location>
</feature>
<feature type="domain" description="Histidine kinase" evidence="17">
    <location>
        <begin position="421"/>
        <end position="526"/>
    </location>
</feature>
<dbReference type="GO" id="GO:0005524">
    <property type="term" value="F:ATP binding"/>
    <property type="evidence" value="ECO:0007669"/>
    <property type="project" value="UniProtKB-KW"/>
</dbReference>
<evidence type="ECO:0000256" key="13">
    <source>
        <dbReference type="ARBA" id="ARBA00023136"/>
    </source>
</evidence>
<keyword evidence="6" id="KW-0808">Transferase</keyword>
<dbReference type="PANTHER" id="PTHR42878">
    <property type="entry name" value="TWO-COMPONENT HISTIDINE KINASE"/>
    <property type="match status" value="1"/>
</dbReference>
<keyword evidence="4" id="KW-1003">Cell membrane</keyword>
<keyword evidence="13 16" id="KW-0472">Membrane</keyword>
<evidence type="ECO:0000256" key="2">
    <source>
        <dbReference type="ARBA" id="ARBA00004651"/>
    </source>
</evidence>
<dbReference type="InterPro" id="IPR036890">
    <property type="entry name" value="HATPase_C_sf"/>
</dbReference>
<comment type="catalytic activity">
    <reaction evidence="1">
        <text>ATP + protein L-histidine = ADP + protein N-phospho-L-histidine.</text>
        <dbReference type="EC" id="2.7.13.3"/>
    </reaction>
</comment>
<dbReference type="Gene3D" id="3.30.450.20">
    <property type="entry name" value="PAS domain"/>
    <property type="match status" value="2"/>
</dbReference>
<dbReference type="PRINTS" id="PR00344">
    <property type="entry name" value="BCTRLSENSOR"/>
</dbReference>
<dbReference type="GO" id="GO:0000156">
    <property type="term" value="F:phosphorelay response regulator activity"/>
    <property type="evidence" value="ECO:0007669"/>
    <property type="project" value="TreeGrafter"/>
</dbReference>
<dbReference type="SUPFAM" id="SSF103190">
    <property type="entry name" value="Sensory domain-like"/>
    <property type="match status" value="1"/>
</dbReference>
<dbReference type="InterPro" id="IPR029151">
    <property type="entry name" value="Sensor-like_sf"/>
</dbReference>
<dbReference type="SUPFAM" id="SSF55874">
    <property type="entry name" value="ATPase domain of HSP90 chaperone/DNA topoisomerase II/histidine kinase"/>
    <property type="match status" value="1"/>
</dbReference>
<dbReference type="KEGG" id="cphy:B5808_16380"/>
<protein>
    <recommendedName>
        <fullName evidence="14">Sensor-like histidine kinase SenX3</fullName>
        <ecNumber evidence="3">2.7.13.3</ecNumber>
    </recommendedName>
</protein>
<evidence type="ECO:0000256" key="9">
    <source>
        <dbReference type="ARBA" id="ARBA00022777"/>
    </source>
</evidence>
<keyword evidence="9 18" id="KW-0418">Kinase</keyword>
<feature type="compositionally biased region" description="Basic and acidic residues" evidence="15">
    <location>
        <begin position="536"/>
        <end position="547"/>
    </location>
</feature>
<dbReference type="Pfam" id="PF02518">
    <property type="entry name" value="HATPase_c"/>
    <property type="match status" value="1"/>
</dbReference>
<dbReference type="EMBL" id="CP020715">
    <property type="protein sequence ID" value="ARJ07447.1"/>
    <property type="molecule type" value="Genomic_DNA"/>
</dbReference>
<feature type="region of interest" description="Disordered" evidence="15">
    <location>
        <begin position="528"/>
        <end position="547"/>
    </location>
</feature>
<dbReference type="GO" id="GO:0030295">
    <property type="term" value="F:protein kinase activator activity"/>
    <property type="evidence" value="ECO:0007669"/>
    <property type="project" value="TreeGrafter"/>
</dbReference>
<comment type="subcellular location">
    <subcellularLocation>
        <location evidence="2">Cell membrane</location>
        <topology evidence="2">Multi-pass membrane protein</topology>
    </subcellularLocation>
</comment>
<evidence type="ECO:0000256" key="15">
    <source>
        <dbReference type="SAM" id="MobiDB-lite"/>
    </source>
</evidence>
<dbReference type="EC" id="2.7.13.3" evidence="3"/>
<keyword evidence="11 16" id="KW-1133">Transmembrane helix</keyword>
<dbReference type="STRING" id="1619308.B5808_16380"/>